<dbReference type="InterPro" id="IPR011577">
    <property type="entry name" value="Cyt_b561_bac/Ni-Hgenase"/>
</dbReference>
<feature type="transmembrane region" description="Helical" evidence="13">
    <location>
        <begin position="54"/>
        <end position="72"/>
    </location>
</feature>
<proteinExistence type="inferred from homology"/>
<dbReference type="EMBL" id="SWJE01000004">
    <property type="protein sequence ID" value="TKC90048.1"/>
    <property type="molecule type" value="Genomic_DNA"/>
</dbReference>
<keyword evidence="6 13" id="KW-0812">Transmembrane</keyword>
<dbReference type="Gene3D" id="1.20.120.1770">
    <property type="match status" value="1"/>
</dbReference>
<feature type="domain" description="Cytochrome b561 bacterial/Ni-hydrogenase" evidence="14">
    <location>
        <begin position="12"/>
        <end position="183"/>
    </location>
</feature>
<feature type="transmembrane region" description="Helical" evidence="13">
    <location>
        <begin position="150"/>
        <end position="167"/>
    </location>
</feature>
<evidence type="ECO:0000256" key="11">
    <source>
        <dbReference type="ARBA" id="ARBA00023136"/>
    </source>
</evidence>
<evidence type="ECO:0000313" key="16">
    <source>
        <dbReference type="Proteomes" id="UP000305539"/>
    </source>
</evidence>
<dbReference type="SUPFAM" id="SSF81342">
    <property type="entry name" value="Transmembrane di-heme cytochromes"/>
    <property type="match status" value="1"/>
</dbReference>
<comment type="subcellular location">
    <subcellularLocation>
        <location evidence="2">Cell membrane</location>
        <topology evidence="2">Multi-pass membrane protein</topology>
    </subcellularLocation>
</comment>
<evidence type="ECO:0000256" key="12">
    <source>
        <dbReference type="ARBA" id="ARBA00037975"/>
    </source>
</evidence>
<dbReference type="GO" id="GO:0020037">
    <property type="term" value="F:heme binding"/>
    <property type="evidence" value="ECO:0007669"/>
    <property type="project" value="TreeGrafter"/>
</dbReference>
<dbReference type="Pfam" id="PF01292">
    <property type="entry name" value="Ni_hydr_CYTB"/>
    <property type="match status" value="1"/>
</dbReference>
<evidence type="ECO:0000256" key="13">
    <source>
        <dbReference type="SAM" id="Phobius"/>
    </source>
</evidence>
<evidence type="ECO:0000256" key="10">
    <source>
        <dbReference type="ARBA" id="ARBA00023004"/>
    </source>
</evidence>
<evidence type="ECO:0000256" key="4">
    <source>
        <dbReference type="ARBA" id="ARBA00022475"/>
    </source>
</evidence>
<dbReference type="InterPro" id="IPR052168">
    <property type="entry name" value="Cytochrome_b561_oxidase"/>
</dbReference>
<organism evidence="15 16">
    <name type="scientific">Trinickia terrae</name>
    <dbReference type="NCBI Taxonomy" id="2571161"/>
    <lineage>
        <taxon>Bacteria</taxon>
        <taxon>Pseudomonadati</taxon>
        <taxon>Pseudomonadota</taxon>
        <taxon>Betaproteobacteria</taxon>
        <taxon>Burkholderiales</taxon>
        <taxon>Burkholderiaceae</taxon>
        <taxon>Trinickia</taxon>
    </lineage>
</organism>
<dbReference type="OrthoDB" id="8536275at2"/>
<evidence type="ECO:0000256" key="7">
    <source>
        <dbReference type="ARBA" id="ARBA00022723"/>
    </source>
</evidence>
<keyword evidence="5" id="KW-0349">Heme</keyword>
<gene>
    <name evidence="15" type="ORF">FAZ69_07740</name>
</gene>
<feature type="transmembrane region" description="Helical" evidence="13">
    <location>
        <begin position="92"/>
        <end position="114"/>
    </location>
</feature>
<reference evidence="15 16" key="1">
    <citation type="submission" date="2019-04" db="EMBL/GenBank/DDBJ databases">
        <title>Trinickia sp. 7GSK02, isolated from subtropical forest soil.</title>
        <authorList>
            <person name="Gao Z.-H."/>
            <person name="Qiu L.-H."/>
        </authorList>
    </citation>
    <scope>NUCLEOTIDE SEQUENCE [LARGE SCALE GENOMIC DNA]</scope>
    <source>
        <strain evidence="15 16">7GSK02</strain>
    </source>
</reference>
<evidence type="ECO:0000313" key="15">
    <source>
        <dbReference type="EMBL" id="TKC90048.1"/>
    </source>
</evidence>
<evidence type="ECO:0000256" key="8">
    <source>
        <dbReference type="ARBA" id="ARBA00022982"/>
    </source>
</evidence>
<sequence>MVTSNRPAKPIRYGGVAVSLHWMVGLLMICGFYLGWIMTDIPGFTPTKLKYFSWHKWIGVTVFALAVIRLLWRFTHRAPPLPDMTSALQRAAAHAVHGLLYLLMLAISVSGYLYSSAAGIQVVFLGLVPLPTIIAPDTTLKLLLRTTHVWLNYTLLLLFALHMLASIKHHFIERDGILGRMTPFLK</sequence>
<protein>
    <submittedName>
        <fullName evidence="15">Cytochrome b</fullName>
    </submittedName>
</protein>
<evidence type="ECO:0000256" key="1">
    <source>
        <dbReference type="ARBA" id="ARBA00001970"/>
    </source>
</evidence>
<accession>A0A4U1I994</accession>
<keyword evidence="9 13" id="KW-1133">Transmembrane helix</keyword>
<keyword evidence="11 13" id="KW-0472">Membrane</keyword>
<evidence type="ECO:0000256" key="9">
    <source>
        <dbReference type="ARBA" id="ARBA00022989"/>
    </source>
</evidence>
<comment type="similarity">
    <text evidence="12">Belongs to the cytochrome b561 family.</text>
</comment>
<dbReference type="PANTHER" id="PTHR30529:SF1">
    <property type="entry name" value="CYTOCHROME B561 HOMOLOG 2"/>
    <property type="match status" value="1"/>
</dbReference>
<dbReference type="AlphaFoldDB" id="A0A4U1I994"/>
<dbReference type="InterPro" id="IPR016174">
    <property type="entry name" value="Di-haem_cyt_TM"/>
</dbReference>
<keyword evidence="10" id="KW-0408">Iron</keyword>
<keyword evidence="8" id="KW-0249">Electron transport</keyword>
<evidence type="ECO:0000259" key="14">
    <source>
        <dbReference type="Pfam" id="PF01292"/>
    </source>
</evidence>
<dbReference type="RefSeq" id="WP_136893378.1">
    <property type="nucleotide sequence ID" value="NZ_SWJE01000004.1"/>
</dbReference>
<dbReference type="GO" id="GO:0009055">
    <property type="term" value="F:electron transfer activity"/>
    <property type="evidence" value="ECO:0007669"/>
    <property type="project" value="InterPro"/>
</dbReference>
<evidence type="ECO:0000256" key="5">
    <source>
        <dbReference type="ARBA" id="ARBA00022617"/>
    </source>
</evidence>
<dbReference type="Proteomes" id="UP000305539">
    <property type="component" value="Unassembled WGS sequence"/>
</dbReference>
<keyword evidence="3" id="KW-0813">Transport</keyword>
<name>A0A4U1I994_9BURK</name>
<keyword evidence="7" id="KW-0479">Metal-binding</keyword>
<evidence type="ECO:0000256" key="3">
    <source>
        <dbReference type="ARBA" id="ARBA00022448"/>
    </source>
</evidence>
<keyword evidence="4" id="KW-1003">Cell membrane</keyword>
<dbReference type="GO" id="GO:0046872">
    <property type="term" value="F:metal ion binding"/>
    <property type="evidence" value="ECO:0007669"/>
    <property type="project" value="UniProtKB-KW"/>
</dbReference>
<comment type="caution">
    <text evidence="15">The sequence shown here is derived from an EMBL/GenBank/DDBJ whole genome shotgun (WGS) entry which is preliminary data.</text>
</comment>
<dbReference type="GO" id="GO:0022904">
    <property type="term" value="P:respiratory electron transport chain"/>
    <property type="evidence" value="ECO:0007669"/>
    <property type="project" value="InterPro"/>
</dbReference>
<keyword evidence="16" id="KW-1185">Reference proteome</keyword>
<evidence type="ECO:0000256" key="2">
    <source>
        <dbReference type="ARBA" id="ARBA00004651"/>
    </source>
</evidence>
<dbReference type="GO" id="GO:0005886">
    <property type="term" value="C:plasma membrane"/>
    <property type="evidence" value="ECO:0007669"/>
    <property type="project" value="UniProtKB-SubCell"/>
</dbReference>
<dbReference type="PANTHER" id="PTHR30529">
    <property type="entry name" value="CYTOCHROME B561"/>
    <property type="match status" value="1"/>
</dbReference>
<comment type="cofactor">
    <cofactor evidence="1">
        <name>heme b</name>
        <dbReference type="ChEBI" id="CHEBI:60344"/>
    </cofactor>
</comment>
<evidence type="ECO:0000256" key="6">
    <source>
        <dbReference type="ARBA" id="ARBA00022692"/>
    </source>
</evidence>
<feature type="transmembrane region" description="Helical" evidence="13">
    <location>
        <begin position="12"/>
        <end position="34"/>
    </location>
</feature>